<name>H8KNA1_SOLCM</name>
<feature type="signal peptide" evidence="1">
    <location>
        <begin position="1"/>
        <end position="19"/>
    </location>
</feature>
<evidence type="ECO:0000313" key="2">
    <source>
        <dbReference type="EMBL" id="AFD09434.1"/>
    </source>
</evidence>
<dbReference type="InterPro" id="IPR038672">
    <property type="entry name" value="CpcT/CpeT_sf"/>
</dbReference>
<proteinExistence type="predicted"/>
<dbReference type="Gene3D" id="2.40.128.590">
    <property type="entry name" value="CpcT/CpeT domain"/>
    <property type="match status" value="1"/>
</dbReference>
<dbReference type="CDD" id="cd16338">
    <property type="entry name" value="CpcT"/>
    <property type="match status" value="1"/>
</dbReference>
<feature type="chain" id="PRO_5003614288" evidence="1">
    <location>
        <begin position="20"/>
        <end position="208"/>
    </location>
</feature>
<keyword evidence="1" id="KW-0732">Signal</keyword>
<dbReference type="RefSeq" id="WP_014682656.1">
    <property type="nucleotide sequence ID" value="NC_017770.1"/>
</dbReference>
<dbReference type="AlphaFoldDB" id="H8KNA1"/>
<dbReference type="Pfam" id="PF06206">
    <property type="entry name" value="CpeT"/>
    <property type="match status" value="1"/>
</dbReference>
<dbReference type="Proteomes" id="UP000007590">
    <property type="component" value="Chromosome"/>
</dbReference>
<dbReference type="EMBL" id="CP003349">
    <property type="protein sequence ID" value="AFD09434.1"/>
    <property type="molecule type" value="Genomic_DNA"/>
</dbReference>
<reference evidence="2" key="1">
    <citation type="submission" date="2012-02" db="EMBL/GenBank/DDBJ databases">
        <title>The complete genome of Solitalea canadensis DSM 3403.</title>
        <authorList>
            <consortium name="US DOE Joint Genome Institute (JGI-PGF)"/>
            <person name="Lucas S."/>
            <person name="Copeland A."/>
            <person name="Lapidus A."/>
            <person name="Glavina del Rio T."/>
            <person name="Dalin E."/>
            <person name="Tice H."/>
            <person name="Bruce D."/>
            <person name="Goodwin L."/>
            <person name="Pitluck S."/>
            <person name="Peters L."/>
            <person name="Ovchinnikova G."/>
            <person name="Lu M."/>
            <person name="Kyrpides N."/>
            <person name="Mavromatis K."/>
            <person name="Ivanova N."/>
            <person name="Brettin T."/>
            <person name="Detter J.C."/>
            <person name="Han C."/>
            <person name="Larimer F."/>
            <person name="Land M."/>
            <person name="Hauser L."/>
            <person name="Markowitz V."/>
            <person name="Cheng J.-F."/>
            <person name="Hugenholtz P."/>
            <person name="Woyke T."/>
            <person name="Wu D."/>
            <person name="Spring S."/>
            <person name="Schroeder M."/>
            <person name="Kopitz M."/>
            <person name="Brambilla E."/>
            <person name="Klenk H.-P."/>
            <person name="Eisen J.A."/>
        </authorList>
    </citation>
    <scope>NUCLEOTIDE SEQUENCE</scope>
    <source>
        <strain evidence="2">DSM 3403</strain>
    </source>
</reference>
<evidence type="ECO:0000256" key="1">
    <source>
        <dbReference type="SAM" id="SignalP"/>
    </source>
</evidence>
<sequence>MKKLIVVVLLIMSVNASYAQKLSKELKQLKENLSGRFTNEDQARFNPSYKPQSFIMKQILLENPDGLWMYGELASVDSVKFPKKQFIWHFQQVDQNRFAAQIFQLNDPKSFVNDWQKKIPLQGITEAMMVKELCPLYLVRKTMIEFTGATREKFCRPVKDGKIAYKTIELYSSESTLMYWERGYNASDKLVDGPEQAGDIFRKIEQFK</sequence>
<dbReference type="OrthoDB" id="1159708at2"/>
<organism evidence="2 3">
    <name type="scientific">Solitalea canadensis (strain ATCC 29591 / DSM 3403 / JCM 21819 / LMG 8368 / NBRC 15130 / NCIMB 12057 / USAM 9D)</name>
    <name type="common">Flexibacter canadensis</name>
    <dbReference type="NCBI Taxonomy" id="929556"/>
    <lineage>
        <taxon>Bacteria</taxon>
        <taxon>Pseudomonadati</taxon>
        <taxon>Bacteroidota</taxon>
        <taxon>Sphingobacteriia</taxon>
        <taxon>Sphingobacteriales</taxon>
        <taxon>Sphingobacteriaceae</taxon>
        <taxon>Solitalea</taxon>
    </lineage>
</organism>
<dbReference type="GO" id="GO:0016829">
    <property type="term" value="F:lyase activity"/>
    <property type="evidence" value="ECO:0007669"/>
    <property type="project" value="InterPro"/>
</dbReference>
<protein>
    <submittedName>
        <fullName evidence="2">CpeT/CpcT family (DUF1001)</fullName>
    </submittedName>
</protein>
<evidence type="ECO:0000313" key="3">
    <source>
        <dbReference type="Proteomes" id="UP000007590"/>
    </source>
</evidence>
<gene>
    <name evidence="2" type="ordered locus">Solca_4444</name>
</gene>
<dbReference type="STRING" id="929556.Solca_4444"/>
<keyword evidence="3" id="KW-1185">Reference proteome</keyword>
<dbReference type="eggNOG" id="ENOG50314XC">
    <property type="taxonomic scope" value="Bacteria"/>
</dbReference>
<accession>H8KNA1</accession>
<dbReference type="InterPro" id="IPR010404">
    <property type="entry name" value="CpcT/CpeT"/>
</dbReference>
<dbReference type="KEGG" id="scn:Solca_4444"/>
<dbReference type="HOGENOM" id="CLU_1320198_0_0_10"/>